<dbReference type="PANTHER" id="PTHR30050:SF8">
    <property type="entry name" value="PRIMOSOMAL PROTEIN DNAI"/>
    <property type="match status" value="1"/>
</dbReference>
<proteinExistence type="predicted"/>
<dbReference type="HOGENOM" id="CLU_077384_1_0_9"/>
<dbReference type="SUPFAM" id="SSF52540">
    <property type="entry name" value="P-loop containing nucleoside triphosphate hydrolases"/>
    <property type="match status" value="1"/>
</dbReference>
<gene>
    <name evidence="2" type="primary">dnaI</name>
    <name evidence="2" type="ORF">BN1050_02121</name>
</gene>
<dbReference type="Pfam" id="PF00308">
    <property type="entry name" value="Bac_DnaA"/>
    <property type="match status" value="1"/>
</dbReference>
<dbReference type="GO" id="GO:0006260">
    <property type="term" value="P:DNA replication"/>
    <property type="evidence" value="ECO:0007669"/>
    <property type="project" value="TreeGrafter"/>
</dbReference>
<dbReference type="InterPro" id="IPR003593">
    <property type="entry name" value="AAA+_ATPase"/>
</dbReference>
<dbReference type="InterPro" id="IPR027417">
    <property type="entry name" value="P-loop_NTPase"/>
</dbReference>
<reference evidence="2" key="1">
    <citation type="submission" date="2014-07" db="EMBL/GenBank/DDBJ databases">
        <authorList>
            <person name="Urmite Genomes Urmite Genomes"/>
        </authorList>
    </citation>
    <scope>NUCLEOTIDE SEQUENCE</scope>
    <source>
        <strain evidence="2">13S34_air</strain>
    </source>
</reference>
<sequence length="312" mass="35068">MEPIKKTLASQVNTPSFQARYNAVRERVLSDERIQAFIKANEQTLTDEMIEDALPKFLEYLDQAHTCCNAGSVRACTNAVVGCVPRLTMQPNAVDVMYATCPQKYKEEEERAVAAMISSLHMPRETLTASLSTMAMDTGARLEIARFVANFINQIKETKEMPSKGLYIYGGFGVGKSFILGAVANELANIQVRSVLVYVPEFLREIKQAIDDKTLQQKMDFVKKAPVLMLDDLGAESLTSWSRDEILGAILHYRMAEGLPIFVTSNFDYKSLADHLTYVQNHQEPVKAARIMERIQSTTVPIQLDGTNRRQY</sequence>
<name>A0A078MES3_9BACL</name>
<dbReference type="Gene3D" id="3.40.50.300">
    <property type="entry name" value="P-loop containing nucleotide triphosphate hydrolases"/>
    <property type="match status" value="1"/>
</dbReference>
<dbReference type="AlphaFoldDB" id="A0A078MES3"/>
<dbReference type="Pfam" id="PF07319">
    <property type="entry name" value="DnaI_N"/>
    <property type="match status" value="1"/>
</dbReference>
<dbReference type="InterPro" id="IPR013317">
    <property type="entry name" value="DnaA_dom"/>
</dbReference>
<dbReference type="PATRIC" id="fig|1461583.4.peg.2042"/>
<dbReference type="CDD" id="cd00009">
    <property type="entry name" value="AAA"/>
    <property type="match status" value="1"/>
</dbReference>
<dbReference type="SMART" id="SM00382">
    <property type="entry name" value="AAA"/>
    <property type="match status" value="1"/>
</dbReference>
<accession>A0A078MES3</accession>
<evidence type="ECO:0000313" key="2">
    <source>
        <dbReference type="EMBL" id="CEA04745.1"/>
    </source>
</evidence>
<evidence type="ECO:0000259" key="1">
    <source>
        <dbReference type="SMART" id="SM00382"/>
    </source>
</evidence>
<dbReference type="InterPro" id="IPR009928">
    <property type="entry name" value="DnaI_N"/>
</dbReference>
<dbReference type="EMBL" id="LN483076">
    <property type="protein sequence ID" value="CEA04745.1"/>
    <property type="molecule type" value="Genomic_DNA"/>
</dbReference>
<dbReference type="NCBIfam" id="NF006505">
    <property type="entry name" value="PRK08939.1"/>
    <property type="match status" value="1"/>
</dbReference>
<feature type="domain" description="AAA+ ATPase" evidence="1">
    <location>
        <begin position="162"/>
        <end position="286"/>
    </location>
</feature>
<dbReference type="PANTHER" id="PTHR30050">
    <property type="entry name" value="CHROMOSOMAL REPLICATION INITIATOR PROTEIN DNAA"/>
    <property type="match status" value="1"/>
</dbReference>
<organism evidence="2">
    <name type="scientific">Metalysinibacillus saudimassiliensis</name>
    <dbReference type="NCBI Taxonomy" id="1461583"/>
    <lineage>
        <taxon>Bacteria</taxon>
        <taxon>Bacillati</taxon>
        <taxon>Bacillota</taxon>
        <taxon>Bacilli</taxon>
        <taxon>Bacillales</taxon>
        <taxon>Caryophanaceae</taxon>
        <taxon>Metalysinibacillus</taxon>
    </lineage>
</organism>
<protein>
    <submittedName>
        <fullName evidence="2">Primosomal protein DnaI</fullName>
    </submittedName>
</protein>